<keyword evidence="4 10" id="KW-0732">Signal</keyword>
<feature type="domain" description="MRH" evidence="11">
    <location>
        <begin position="1672"/>
        <end position="1818"/>
    </location>
</feature>
<dbReference type="GO" id="GO:0007041">
    <property type="term" value="P:lysosomal transport"/>
    <property type="evidence" value="ECO:0007669"/>
    <property type="project" value="InterPro"/>
</dbReference>
<name>A0AAE0VGK3_9BIVA</name>
<evidence type="ECO:0000313" key="13">
    <source>
        <dbReference type="Proteomes" id="UP001195483"/>
    </source>
</evidence>
<keyword evidence="13" id="KW-1185">Reference proteome</keyword>
<feature type="domain" description="MRH" evidence="11">
    <location>
        <begin position="625"/>
        <end position="770"/>
    </location>
</feature>
<feature type="domain" description="MRH" evidence="11">
    <location>
        <begin position="1224"/>
        <end position="1367"/>
    </location>
</feature>
<evidence type="ECO:0000256" key="9">
    <source>
        <dbReference type="SAM" id="Phobius"/>
    </source>
</evidence>
<dbReference type="GO" id="GO:0005537">
    <property type="term" value="F:D-mannose binding"/>
    <property type="evidence" value="ECO:0007669"/>
    <property type="project" value="InterPro"/>
</dbReference>
<evidence type="ECO:0000256" key="2">
    <source>
        <dbReference type="ARBA" id="ARBA00022448"/>
    </source>
</evidence>
<feature type="domain" description="MRH" evidence="11">
    <location>
        <begin position="773"/>
        <end position="924"/>
    </location>
</feature>
<accession>A0AAE0VGK3</accession>
<dbReference type="FunFam" id="2.70.130.10:FF:000011">
    <property type="entry name" value="Insulin-like growth factor 2 receptor"/>
    <property type="match status" value="1"/>
</dbReference>
<feature type="domain" description="MRH" evidence="11">
    <location>
        <begin position="471"/>
        <end position="619"/>
    </location>
</feature>
<feature type="domain" description="MRH" evidence="11">
    <location>
        <begin position="1371"/>
        <end position="1517"/>
    </location>
</feature>
<reference evidence="12" key="2">
    <citation type="journal article" date="2021" name="Genome Biol. Evol.">
        <title>Developing a high-quality reference genome for a parasitic bivalve with doubly uniparental inheritance (Bivalvia: Unionida).</title>
        <authorList>
            <person name="Smith C.H."/>
        </authorList>
    </citation>
    <scope>NUCLEOTIDE SEQUENCE</scope>
    <source>
        <strain evidence="12">CHS0354</strain>
        <tissue evidence="12">Mantle</tissue>
    </source>
</reference>
<dbReference type="SMART" id="SM01404">
    <property type="entry name" value="CIMR"/>
    <property type="match status" value="14"/>
</dbReference>
<keyword evidence="6 9" id="KW-0472">Membrane</keyword>
<dbReference type="GO" id="GO:0010008">
    <property type="term" value="C:endosome membrane"/>
    <property type="evidence" value="ECO:0007669"/>
    <property type="project" value="UniProtKB-SubCell"/>
</dbReference>
<evidence type="ECO:0000256" key="7">
    <source>
        <dbReference type="ARBA" id="ARBA00023157"/>
    </source>
</evidence>
<dbReference type="FunFam" id="2.70.130.10:FF:000016">
    <property type="entry name" value="Insulin-like growth factor 2 receptor"/>
    <property type="match status" value="1"/>
</dbReference>
<sequence length="2375" mass="264197">MNLQVNVWFLVIFIVSVYPDFSEADCKIGDYDLQPLDRWAPWEAINDDGNVTYQISLCKSLPASGSDSMDCHANTAVCRFSKGQNPVAVGYTSGVLHGDNNEGRGETWVLIPGDPCPEMPKENLTAAFNLKCGQTMGSPQYLNYLACVEYFEWRSNLFCHKSDLLPKEVPCSLIHNGDEYDLSPLIKSQGGYLVDSTDDREVYINVCRDITGDNDTNTCAKGSGSCRVINDKGMDMGQPNERLKMTTDGRLQLYYTTNTIVDGCTDKPSTTIFFVCPKRGGSKDPILISDFNCQYIVEWHTEHACSVSYVSNDTCVLTKEESDIDVDLSPLTNGLASDTPYRVEFTNSHSETYIYFLNVCGGLGIQCPDNTNKDTVAACQKKKGDSDFGKKMGLTDHQTLKYADGKLTLEYMGGDLCNHNHMQRSTIINFFCNKTAMNNGRGQPEFSHEDDCMYMFDWGTKYACLEHPVLGECRVDYKNKRFDLSDLVKRTGGNWEALHVVDQGDESKTGSYFINICNDLLLEGQAVQCHPDSSICYKDGAKVTNLGRYTQSPVYDPSSKTIQLTYTKGDSCTNGKQIQSIITFNCKPGDLQTGPVLTRKSDDHCIYEFQWYTAAACILGRKKGSNCKVYDDDAGYNFDMSWLTKPSGSYYQTNDSTYDYFINVCGPLTGTLCDNGAVSNPGICQAKKNGTKGDAFILGQYNGTILSYYDGMINLTYINGQHYHDANSTPRKAEIAFLCDPQAAVGNPKLLTESNFTYSFVWYTKYACPTEPVECTFTDPKTQNQYDLSTLSRTDGNWEIEDASNPQERKMYYINVCGPLNPVNVDTGCNAYAAACRTKYNNGKEVLDVPNLGEVTSGPTLDGDGKLVLKYIAPKTCNNGTDSYITTIHFECQKGLLNSHPDPPVILSPCNVSVLWKTEAACPLTKGDVVKAGECKVKDPNSNFIFDLTPLRKEDGFYTASTANNETIFKLNICGAVPTSVCDLVEEKKPSLCTISKDGSKKTLATVSTTIDFDVGRMRLLYEGITLNNGQRLQVSITFLCDYENLMGEPKFVRKEENVYLFDVETSLACPPKVMDCFLKDSQGREFDLESLGTFEGWLVEDTRESHTDLKYHISVCKPMDNTKTKCPGGLVGACQETSQGAFNLGYIQAHPIIHEDGSITVHYRNGDICHQGKEIQASRSTKITLYCSDVMHSPTFVGETETCEYQFNWFTPAACPVLSKTGDNCTVQDPLYNYMFDLSPLSTITQDYAVSTREYIYYLNVCSDLRNKSLCPEDSKSGACRRKITPGSVEDISIGQANQKLMYDSGELSLHYSGGKNSCNGKYERKTTIKFSCDQSTEGMQGPTFTDKLDDCHYIFDWPTKYACPPFKTASCSLQGDSGAFYDLSSLALKDDNYDYIDTTSKEKFYFNVCRSLVYQQGTTCPYNAAVCMEDLTNKDSRTKFTNIGEVNEHQVKIENNRLMLAYENGDACKNKTVRQMTRILLYCDKNAVNTHPTGHFMVNDCDHHFIWETPAACRVSDQRPSKYNFSCTATAPGTGILYDLSTLIDTHGMPWKVYHNATKNSIELNVCKPLTKSACGNGDSSLGACLTTADGQHIPVGKVSSQVQYDDGILVLNYTGGQACPNNVQFLRSVIISFVCAPGTGEGMPVFIDDTDDCIYYIHWQTEVICKETVRCSLDVQDKDKLYTLDLSPLSQMDKHLVVSAGVSGENRSLYYVSVCQPLPPIENTLCPPGSAVCKVTGEKTESLGKMKGRPYIDQQTKQVTIQYVNGSRCDGSDKNITSKIIFNCLKGNQHGELKLILKENCNYIFEWDTNVVCPPESHSQDQQEISCVYSDPVTNVQLNLTKLWKAGGYTVENYTLNPCGIISKSASTCKTATVCQSNKISYGNASHFRIEKESSKFYTLKYDMGDKCQASPDRSAQSLIRFKCDRSAETGEPKLFDVDDSGCYATFWWDTEIVCPPVDNECLLAYRGDVYDLRLLSREKGSWNITDSFGNKYWINICQGIHSSISMCPSESGVCRQSKDGTIDMLGKVTTQKLYMDDDADTIILEYTQGFTACSSGQRRSDNLSAKTRIKFKCGKTVGRPVLLPGDPNSKDCLFEFEWNTTIACKIDRQPLLEKNGTITDPRSGETIDLKTLYTDSTITEDQSTFYVHLNGSSLYCPTGATVCMKAGKDANTVVLGTHNNSVYYMDDDVLEATYESTIKCDKDNNKKMKSVITFHCNPDSQKGNPVFLYASQNCDYLFSWETSVVCLTPKLQVPSPKPIDNVVSTSAHARENGSSEKGGIKSSAVGTIIGVFIAAIIVCVLLVIFHKPDRRAAVLGRVKRLFTRRNAEYTQLPQSSSELQAEDEILLFDERDPEEGKHIYHDDSDEDLLNT</sequence>
<dbReference type="InterPro" id="IPR044865">
    <property type="entry name" value="MRH_dom"/>
</dbReference>
<comment type="caution">
    <text evidence="12">The sequence shown here is derived from an EMBL/GenBank/DDBJ whole genome shotgun (WGS) entry which is preliminary data.</text>
</comment>
<dbReference type="EMBL" id="JAEAOA010001910">
    <property type="protein sequence ID" value="KAK3577468.1"/>
    <property type="molecule type" value="Genomic_DNA"/>
</dbReference>
<feature type="domain" description="MRH" evidence="11">
    <location>
        <begin position="1075"/>
        <end position="1218"/>
    </location>
</feature>
<evidence type="ECO:0000256" key="1">
    <source>
        <dbReference type="ARBA" id="ARBA00004308"/>
    </source>
</evidence>
<evidence type="ECO:0000256" key="8">
    <source>
        <dbReference type="SAM" id="MobiDB-lite"/>
    </source>
</evidence>
<feature type="domain" description="MRH" evidence="11">
    <location>
        <begin position="933"/>
        <end position="1072"/>
    </location>
</feature>
<feature type="domain" description="MRH" evidence="11">
    <location>
        <begin position="24"/>
        <end position="161"/>
    </location>
</feature>
<keyword evidence="5 9" id="KW-1133">Transmembrane helix</keyword>
<gene>
    <name evidence="12" type="ORF">CHS0354_032319</name>
</gene>
<dbReference type="Proteomes" id="UP001195483">
    <property type="component" value="Unassembled WGS sequence"/>
</dbReference>
<dbReference type="GO" id="GO:0000139">
    <property type="term" value="C:Golgi membrane"/>
    <property type="evidence" value="ECO:0007669"/>
    <property type="project" value="UniProtKB-SubCell"/>
</dbReference>
<dbReference type="Gene3D" id="2.70.130.10">
    <property type="entry name" value="Mannose-6-phosphate receptor binding domain"/>
    <property type="match status" value="15"/>
</dbReference>
<comment type="subcellular location">
    <subcellularLocation>
        <location evidence="1">Endomembrane system</location>
    </subcellularLocation>
</comment>
<dbReference type="GO" id="GO:0038023">
    <property type="term" value="F:signaling receptor activity"/>
    <property type="evidence" value="ECO:0007669"/>
    <property type="project" value="InterPro"/>
</dbReference>
<proteinExistence type="predicted"/>
<evidence type="ECO:0000256" key="3">
    <source>
        <dbReference type="ARBA" id="ARBA00022692"/>
    </source>
</evidence>
<feature type="compositionally biased region" description="Basic and acidic residues" evidence="8">
    <location>
        <begin position="2355"/>
        <end position="2366"/>
    </location>
</feature>
<evidence type="ECO:0000256" key="4">
    <source>
        <dbReference type="ARBA" id="ARBA00022729"/>
    </source>
</evidence>
<protein>
    <recommendedName>
        <fullName evidence="11">MRH domain-containing protein</fullName>
    </recommendedName>
</protein>
<evidence type="ECO:0000313" key="12">
    <source>
        <dbReference type="EMBL" id="KAK3577468.1"/>
    </source>
</evidence>
<dbReference type="SUPFAM" id="SSF50911">
    <property type="entry name" value="Mannose 6-phosphate receptor domain"/>
    <property type="match status" value="15"/>
</dbReference>
<feature type="domain" description="MRH" evidence="11">
    <location>
        <begin position="303"/>
        <end position="466"/>
    </location>
</feature>
<feature type="domain" description="MRH" evidence="11">
    <location>
        <begin position="1527"/>
        <end position="1670"/>
    </location>
</feature>
<keyword evidence="3 9" id="KW-0812">Transmembrane</keyword>
<dbReference type="InterPro" id="IPR000479">
    <property type="entry name" value="CIMR_rpt"/>
</dbReference>
<dbReference type="PANTHER" id="PTHR15071:SF0">
    <property type="entry name" value="MANNOSE 6-PHOSPHATE RECEPTOR-LIKE PROTEIN 1"/>
    <property type="match status" value="1"/>
</dbReference>
<feature type="domain" description="MRH" evidence="11">
    <location>
        <begin position="169"/>
        <end position="299"/>
    </location>
</feature>
<feature type="domain" description="MRH" evidence="11">
    <location>
        <begin position="1828"/>
        <end position="1960"/>
    </location>
</feature>
<feature type="signal peptide" evidence="10">
    <location>
        <begin position="1"/>
        <end position="24"/>
    </location>
</feature>
<feature type="transmembrane region" description="Helical" evidence="9">
    <location>
        <begin position="2288"/>
        <end position="2309"/>
    </location>
</feature>
<dbReference type="InterPro" id="IPR009011">
    <property type="entry name" value="Man6P_isomerase_rcpt-bd_dom_sf"/>
</dbReference>
<feature type="chain" id="PRO_5042032474" description="MRH domain-containing protein" evidence="10">
    <location>
        <begin position="25"/>
        <end position="2375"/>
    </location>
</feature>
<evidence type="ECO:0000256" key="10">
    <source>
        <dbReference type="SAM" id="SignalP"/>
    </source>
</evidence>
<organism evidence="12 13">
    <name type="scientific">Potamilus streckersoni</name>
    <dbReference type="NCBI Taxonomy" id="2493646"/>
    <lineage>
        <taxon>Eukaryota</taxon>
        <taxon>Metazoa</taxon>
        <taxon>Spiralia</taxon>
        <taxon>Lophotrochozoa</taxon>
        <taxon>Mollusca</taxon>
        <taxon>Bivalvia</taxon>
        <taxon>Autobranchia</taxon>
        <taxon>Heteroconchia</taxon>
        <taxon>Palaeoheterodonta</taxon>
        <taxon>Unionida</taxon>
        <taxon>Unionoidea</taxon>
        <taxon>Unionidae</taxon>
        <taxon>Ambleminae</taxon>
        <taxon>Lampsilini</taxon>
        <taxon>Potamilus</taxon>
    </lineage>
</organism>
<reference evidence="12" key="3">
    <citation type="submission" date="2023-05" db="EMBL/GenBank/DDBJ databases">
        <authorList>
            <person name="Smith C.H."/>
        </authorList>
    </citation>
    <scope>NUCLEOTIDE SEQUENCE</scope>
    <source>
        <strain evidence="12">CHS0354</strain>
        <tissue evidence="12">Mantle</tissue>
    </source>
</reference>
<feature type="domain" description="MRH" evidence="11">
    <location>
        <begin position="1963"/>
        <end position="2110"/>
    </location>
</feature>
<dbReference type="PANTHER" id="PTHR15071">
    <property type="entry name" value="MANNOSE-6-PHOSPHATE RECEPTOR FAMILY MEMBER"/>
    <property type="match status" value="1"/>
</dbReference>
<feature type="region of interest" description="Disordered" evidence="8">
    <location>
        <begin position="2355"/>
        <end position="2375"/>
    </location>
</feature>
<evidence type="ECO:0000256" key="6">
    <source>
        <dbReference type="ARBA" id="ARBA00023136"/>
    </source>
</evidence>
<feature type="domain" description="MRH" evidence="11">
    <location>
        <begin position="2133"/>
        <end position="2252"/>
    </location>
</feature>
<evidence type="ECO:0000259" key="11">
    <source>
        <dbReference type="PROSITE" id="PS51914"/>
    </source>
</evidence>
<keyword evidence="2" id="KW-0813">Transport</keyword>
<dbReference type="PROSITE" id="PS51914">
    <property type="entry name" value="MRH"/>
    <property type="match status" value="15"/>
</dbReference>
<dbReference type="Pfam" id="PF00878">
    <property type="entry name" value="CIMR"/>
    <property type="match status" value="15"/>
</dbReference>
<keyword evidence="7" id="KW-1015">Disulfide bond</keyword>
<dbReference type="FunFam" id="2.70.130.10:FF:000028">
    <property type="entry name" value="Mannose-6-phosphate/insulin-like growth factor II receptor"/>
    <property type="match status" value="1"/>
</dbReference>
<reference evidence="12" key="1">
    <citation type="journal article" date="2021" name="Genome Biol. Evol.">
        <title>A High-Quality Reference Genome for a Parasitic Bivalve with Doubly Uniparental Inheritance (Bivalvia: Unionida).</title>
        <authorList>
            <person name="Smith C.H."/>
        </authorList>
    </citation>
    <scope>NUCLEOTIDE SEQUENCE</scope>
    <source>
        <strain evidence="12">CHS0354</strain>
    </source>
</reference>
<evidence type="ECO:0000256" key="5">
    <source>
        <dbReference type="ARBA" id="ARBA00022989"/>
    </source>
</evidence>